<reference evidence="2" key="1">
    <citation type="submission" date="2020-04" db="EMBL/GenBank/DDBJ databases">
        <authorList>
            <person name="Alioto T."/>
            <person name="Alioto T."/>
            <person name="Gomez Garrido J."/>
        </authorList>
    </citation>
    <scope>NUCLEOTIDE SEQUENCE</scope>
    <source>
        <strain evidence="2">A484AB</strain>
    </source>
</reference>
<feature type="compositionally biased region" description="Acidic residues" evidence="1">
    <location>
        <begin position="46"/>
        <end position="56"/>
    </location>
</feature>
<evidence type="ECO:0000313" key="3">
    <source>
        <dbReference type="Proteomes" id="UP001152795"/>
    </source>
</evidence>
<feature type="region of interest" description="Disordered" evidence="1">
    <location>
        <begin position="1"/>
        <end position="150"/>
    </location>
</feature>
<feature type="compositionally biased region" description="Basic residues" evidence="1">
    <location>
        <begin position="133"/>
        <end position="150"/>
    </location>
</feature>
<comment type="caution">
    <text evidence="2">The sequence shown here is derived from an EMBL/GenBank/DDBJ whole genome shotgun (WGS) entry which is preliminary data.</text>
</comment>
<feature type="compositionally biased region" description="Basic and acidic residues" evidence="1">
    <location>
        <begin position="75"/>
        <end position="90"/>
    </location>
</feature>
<feature type="compositionally biased region" description="Basic residues" evidence="1">
    <location>
        <begin position="63"/>
        <end position="74"/>
    </location>
</feature>
<evidence type="ECO:0000313" key="2">
    <source>
        <dbReference type="EMBL" id="CAB4038721.1"/>
    </source>
</evidence>
<dbReference type="AlphaFoldDB" id="A0A7D9JYW0"/>
<accession>A0A7D9JYW0</accession>
<feature type="compositionally biased region" description="Polar residues" evidence="1">
    <location>
        <begin position="32"/>
        <end position="42"/>
    </location>
</feature>
<feature type="compositionally biased region" description="Basic residues" evidence="1">
    <location>
        <begin position="1"/>
        <end position="28"/>
    </location>
</feature>
<dbReference type="OrthoDB" id="5989666at2759"/>
<sequence length="150" mass="17335">IRTKKKLIVQQHRLKKTTNHAKVPHNLRAKSLSRQARRQSLASDGMEWENEDDSMDTLEGRRTRSRTPASRKRKREDTGSEVRSHSKPPRDQSGISNNPEKKKKAKKMMKTSQRNMNRMGKAGESDRHIGSKMPKHLFAGKRKGGKTQRR</sequence>
<organism evidence="2 3">
    <name type="scientific">Paramuricea clavata</name>
    <name type="common">Red gorgonian</name>
    <name type="synonym">Violescent sea-whip</name>
    <dbReference type="NCBI Taxonomy" id="317549"/>
    <lineage>
        <taxon>Eukaryota</taxon>
        <taxon>Metazoa</taxon>
        <taxon>Cnidaria</taxon>
        <taxon>Anthozoa</taxon>
        <taxon>Octocorallia</taxon>
        <taxon>Malacalcyonacea</taxon>
        <taxon>Plexauridae</taxon>
        <taxon>Paramuricea</taxon>
    </lineage>
</organism>
<proteinExistence type="predicted"/>
<gene>
    <name evidence="2" type="ORF">PACLA_8A009118</name>
</gene>
<feature type="non-terminal residue" evidence="2">
    <location>
        <position position="150"/>
    </location>
</feature>
<evidence type="ECO:0000256" key="1">
    <source>
        <dbReference type="SAM" id="MobiDB-lite"/>
    </source>
</evidence>
<protein>
    <submittedName>
        <fullName evidence="2">Nucleolar GTP-binding 1</fullName>
    </submittedName>
</protein>
<dbReference type="EMBL" id="CACRXK020024505">
    <property type="protein sequence ID" value="CAB4038721.1"/>
    <property type="molecule type" value="Genomic_DNA"/>
</dbReference>
<dbReference type="Proteomes" id="UP001152795">
    <property type="component" value="Unassembled WGS sequence"/>
</dbReference>
<keyword evidence="3" id="KW-1185">Reference proteome</keyword>
<name>A0A7D9JYW0_PARCT</name>